<evidence type="ECO:0000256" key="8">
    <source>
        <dbReference type="ARBA" id="ARBA00031559"/>
    </source>
</evidence>
<dbReference type="STRING" id="648757.Rvan_2274"/>
<dbReference type="EMBL" id="CP002292">
    <property type="protein sequence ID" value="ADP71498.1"/>
    <property type="molecule type" value="Genomic_DNA"/>
</dbReference>
<keyword evidence="11" id="KW-1185">Reference proteome</keyword>
<evidence type="ECO:0000256" key="7">
    <source>
        <dbReference type="ARBA" id="ARBA00030836"/>
    </source>
</evidence>
<dbReference type="HOGENOM" id="CLU_043960_4_1_5"/>
<keyword evidence="5" id="KW-0378">Hydrolase</keyword>
<dbReference type="InterPro" id="IPR036440">
    <property type="entry name" value="Peptidase_C15-like_sf"/>
</dbReference>
<dbReference type="KEGG" id="rva:Rvan_2274"/>
<name>E3I3T5_RHOVT</name>
<dbReference type="InterPro" id="IPR000816">
    <property type="entry name" value="Peptidase_C15"/>
</dbReference>
<dbReference type="eggNOG" id="COG2039">
    <property type="taxonomic scope" value="Bacteria"/>
</dbReference>
<evidence type="ECO:0000313" key="10">
    <source>
        <dbReference type="EMBL" id="ADP71498.1"/>
    </source>
</evidence>
<dbReference type="SUPFAM" id="SSF53182">
    <property type="entry name" value="Pyrrolidone carboxyl peptidase (pyroglutamate aminopeptidase)"/>
    <property type="match status" value="1"/>
</dbReference>
<dbReference type="GO" id="GO:0005829">
    <property type="term" value="C:cytosol"/>
    <property type="evidence" value="ECO:0007669"/>
    <property type="project" value="InterPro"/>
</dbReference>
<dbReference type="RefSeq" id="WP_013419880.1">
    <property type="nucleotide sequence ID" value="NC_014664.1"/>
</dbReference>
<organism evidence="10 11">
    <name type="scientific">Rhodomicrobium vannielii (strain ATCC 17100 / DSM 162 / LMG 4299 / NCIMB 10020 / ATH 3.1.1)</name>
    <dbReference type="NCBI Taxonomy" id="648757"/>
    <lineage>
        <taxon>Bacteria</taxon>
        <taxon>Pseudomonadati</taxon>
        <taxon>Pseudomonadota</taxon>
        <taxon>Alphaproteobacteria</taxon>
        <taxon>Hyphomicrobiales</taxon>
        <taxon>Hyphomicrobiaceae</taxon>
        <taxon>Rhodomicrobium</taxon>
    </lineage>
</organism>
<sequence length="242" mass="25810">MAGANPVRVLVTGFGPFPGVPHNASETLVRLLAMQAASRTAEIELSTAVLPVSWATAHEAAKSAVATFAPDAVLHFGVSRRATAFEIESRAVNISGSRPDAHGHTLPPMPLVRAGAPLLTPTLAPLHLIRALRRANVPAELSRNAGRYLCNALYYRSLAREGDGGPLAAFIHMPVLGDPSLRPRITITEAVDAARILVQAAAEAVLRAKRQTARHGRSGHGNGSQTFHRDGWSGRTLWRERG</sequence>
<evidence type="ECO:0000256" key="9">
    <source>
        <dbReference type="SAM" id="MobiDB-lite"/>
    </source>
</evidence>
<protein>
    <recommendedName>
        <fullName evidence="2">Pyrrolidone-carboxylate peptidase</fullName>
    </recommendedName>
    <alternativeName>
        <fullName evidence="7">5-oxoprolyl-peptidase</fullName>
    </alternativeName>
    <alternativeName>
        <fullName evidence="8">Pyroglutamyl-peptidase I</fullName>
    </alternativeName>
</protein>
<keyword evidence="3" id="KW-0963">Cytoplasm</keyword>
<dbReference type="PANTHER" id="PTHR23402">
    <property type="entry name" value="PROTEASE FAMILY C15 PYROGLUTAMYL-PEPTIDASE I-RELATED"/>
    <property type="match status" value="1"/>
</dbReference>
<keyword evidence="6" id="KW-0788">Thiol protease</keyword>
<dbReference type="Pfam" id="PF01470">
    <property type="entry name" value="Peptidase_C15"/>
    <property type="match status" value="1"/>
</dbReference>
<feature type="region of interest" description="Disordered" evidence="9">
    <location>
        <begin position="212"/>
        <end position="233"/>
    </location>
</feature>
<evidence type="ECO:0000256" key="1">
    <source>
        <dbReference type="ARBA" id="ARBA00006641"/>
    </source>
</evidence>
<dbReference type="Gene3D" id="3.40.630.20">
    <property type="entry name" value="Peptidase C15, pyroglutamyl peptidase I-like"/>
    <property type="match status" value="1"/>
</dbReference>
<proteinExistence type="inferred from homology"/>
<dbReference type="InterPro" id="IPR016125">
    <property type="entry name" value="Peptidase_C15-like"/>
</dbReference>
<dbReference type="GO" id="GO:0016920">
    <property type="term" value="F:pyroglutamyl-peptidase activity"/>
    <property type="evidence" value="ECO:0007669"/>
    <property type="project" value="InterPro"/>
</dbReference>
<gene>
    <name evidence="10" type="ordered locus">Rvan_2274</name>
</gene>
<accession>E3I3T5</accession>
<evidence type="ECO:0000313" key="11">
    <source>
        <dbReference type="Proteomes" id="UP000001399"/>
    </source>
</evidence>
<dbReference type="PIRSF" id="PIRSF015592">
    <property type="entry name" value="Prld-crbxl_pptds"/>
    <property type="match status" value="1"/>
</dbReference>
<dbReference type="PRINTS" id="PR00706">
    <property type="entry name" value="PYROGLUPTASE"/>
</dbReference>
<evidence type="ECO:0000256" key="2">
    <source>
        <dbReference type="ARBA" id="ARBA00019191"/>
    </source>
</evidence>
<reference evidence="11" key="1">
    <citation type="journal article" date="2011" name="J. Bacteriol.">
        <title>Genome sequences of eight morphologically diverse alphaproteobacteria.</title>
        <authorList>
            <consortium name="US DOE Joint Genome Institute"/>
            <person name="Brown P.J."/>
            <person name="Kysela D.T."/>
            <person name="Buechlein A."/>
            <person name="Hemmerich C."/>
            <person name="Brun Y.V."/>
        </authorList>
    </citation>
    <scope>NUCLEOTIDE SEQUENCE [LARGE SCALE GENOMIC DNA]</scope>
    <source>
        <strain evidence="11">ATCC 17100 / ATH 3.1.1 / DSM 162 / LMG 4299</strain>
    </source>
</reference>
<dbReference type="PANTHER" id="PTHR23402:SF1">
    <property type="entry name" value="PYROGLUTAMYL-PEPTIDASE I"/>
    <property type="match status" value="1"/>
</dbReference>
<keyword evidence="4" id="KW-0645">Protease</keyword>
<dbReference type="Proteomes" id="UP000001399">
    <property type="component" value="Chromosome"/>
</dbReference>
<dbReference type="OrthoDB" id="9779738at2"/>
<dbReference type="GO" id="GO:0006508">
    <property type="term" value="P:proteolysis"/>
    <property type="evidence" value="ECO:0007669"/>
    <property type="project" value="UniProtKB-KW"/>
</dbReference>
<dbReference type="AlphaFoldDB" id="E3I3T5"/>
<evidence type="ECO:0000256" key="3">
    <source>
        <dbReference type="ARBA" id="ARBA00022490"/>
    </source>
</evidence>
<evidence type="ECO:0000256" key="6">
    <source>
        <dbReference type="ARBA" id="ARBA00022807"/>
    </source>
</evidence>
<evidence type="ECO:0000256" key="4">
    <source>
        <dbReference type="ARBA" id="ARBA00022670"/>
    </source>
</evidence>
<comment type="similarity">
    <text evidence="1">Belongs to the peptidase C15 family.</text>
</comment>
<evidence type="ECO:0000256" key="5">
    <source>
        <dbReference type="ARBA" id="ARBA00022801"/>
    </source>
</evidence>